<protein>
    <submittedName>
        <fullName evidence="4">Regulatory protein TetR</fullName>
    </submittedName>
</protein>
<evidence type="ECO:0000256" key="2">
    <source>
        <dbReference type="PROSITE-ProRule" id="PRU00335"/>
    </source>
</evidence>
<evidence type="ECO:0000313" key="5">
    <source>
        <dbReference type="Proteomes" id="UP000051957"/>
    </source>
</evidence>
<dbReference type="PATRIC" id="fig|1423784.4.peg.1779"/>
<dbReference type="Pfam" id="PF00440">
    <property type="entry name" value="TetR_N"/>
    <property type="match status" value="1"/>
</dbReference>
<dbReference type="InterPro" id="IPR023772">
    <property type="entry name" value="DNA-bd_HTH_TetR-type_CS"/>
</dbReference>
<name>A0A0R1YW97_9LACO</name>
<dbReference type="InterPro" id="IPR036271">
    <property type="entry name" value="Tet_transcr_reg_TetR-rel_C_sf"/>
</dbReference>
<dbReference type="GO" id="GO:0000976">
    <property type="term" value="F:transcription cis-regulatory region binding"/>
    <property type="evidence" value="ECO:0007669"/>
    <property type="project" value="TreeGrafter"/>
</dbReference>
<keyword evidence="1 2" id="KW-0238">DNA-binding</keyword>
<feature type="domain" description="HTH tetR-type" evidence="3">
    <location>
        <begin position="9"/>
        <end position="68"/>
    </location>
</feature>
<dbReference type="Gene3D" id="1.10.357.10">
    <property type="entry name" value="Tetracycline Repressor, domain 2"/>
    <property type="match status" value="1"/>
</dbReference>
<organism evidence="4 5">
    <name type="scientific">Lentilactobacillus parabuchneri DSM 5707 = NBRC 107865</name>
    <dbReference type="NCBI Taxonomy" id="1423784"/>
    <lineage>
        <taxon>Bacteria</taxon>
        <taxon>Bacillati</taxon>
        <taxon>Bacillota</taxon>
        <taxon>Bacilli</taxon>
        <taxon>Lactobacillales</taxon>
        <taxon>Lactobacillaceae</taxon>
        <taxon>Lentilactobacillus</taxon>
    </lineage>
</organism>
<dbReference type="InterPro" id="IPR050109">
    <property type="entry name" value="HTH-type_TetR-like_transc_reg"/>
</dbReference>
<dbReference type="EMBL" id="AZGK01000004">
    <property type="protein sequence ID" value="KRM46832.1"/>
    <property type="molecule type" value="Genomic_DNA"/>
</dbReference>
<dbReference type="PROSITE" id="PS01081">
    <property type="entry name" value="HTH_TETR_1"/>
    <property type="match status" value="1"/>
</dbReference>
<dbReference type="RefSeq" id="WP_057910030.1">
    <property type="nucleotide sequence ID" value="NZ_AZGK01000004.1"/>
</dbReference>
<dbReference type="SUPFAM" id="SSF46689">
    <property type="entry name" value="Homeodomain-like"/>
    <property type="match status" value="1"/>
</dbReference>
<dbReference type="PANTHER" id="PTHR30055">
    <property type="entry name" value="HTH-TYPE TRANSCRIPTIONAL REGULATOR RUTR"/>
    <property type="match status" value="1"/>
</dbReference>
<dbReference type="SUPFAM" id="SSF48498">
    <property type="entry name" value="Tetracyclin repressor-like, C-terminal domain"/>
    <property type="match status" value="1"/>
</dbReference>
<feature type="DNA-binding region" description="H-T-H motif" evidence="2">
    <location>
        <begin position="31"/>
        <end position="50"/>
    </location>
</feature>
<dbReference type="AlphaFoldDB" id="A0A0R1YW97"/>
<comment type="caution">
    <text evidence="4">The sequence shown here is derived from an EMBL/GenBank/DDBJ whole genome shotgun (WGS) entry which is preliminary data.</text>
</comment>
<dbReference type="GO" id="GO:0003700">
    <property type="term" value="F:DNA-binding transcription factor activity"/>
    <property type="evidence" value="ECO:0007669"/>
    <property type="project" value="TreeGrafter"/>
</dbReference>
<dbReference type="InterPro" id="IPR009057">
    <property type="entry name" value="Homeodomain-like_sf"/>
</dbReference>
<dbReference type="PROSITE" id="PS50977">
    <property type="entry name" value="HTH_TETR_2"/>
    <property type="match status" value="1"/>
</dbReference>
<proteinExistence type="predicted"/>
<evidence type="ECO:0000259" key="3">
    <source>
        <dbReference type="PROSITE" id="PS50977"/>
    </source>
</evidence>
<dbReference type="Gene3D" id="1.10.10.60">
    <property type="entry name" value="Homeodomain-like"/>
    <property type="match status" value="1"/>
</dbReference>
<reference evidence="4 5" key="1">
    <citation type="journal article" date="2015" name="Genome Announc.">
        <title>Expanding the biotechnology potential of lactobacilli through comparative genomics of 213 strains and associated genera.</title>
        <authorList>
            <person name="Sun Z."/>
            <person name="Harris H.M."/>
            <person name="McCann A."/>
            <person name="Guo C."/>
            <person name="Argimon S."/>
            <person name="Zhang W."/>
            <person name="Yang X."/>
            <person name="Jeffery I.B."/>
            <person name="Cooney J.C."/>
            <person name="Kagawa T.F."/>
            <person name="Liu W."/>
            <person name="Song Y."/>
            <person name="Salvetti E."/>
            <person name="Wrobel A."/>
            <person name="Rasinkangas P."/>
            <person name="Parkhill J."/>
            <person name="Rea M.C."/>
            <person name="O'Sullivan O."/>
            <person name="Ritari J."/>
            <person name="Douillard F.P."/>
            <person name="Paul Ross R."/>
            <person name="Yang R."/>
            <person name="Briner A.E."/>
            <person name="Felis G.E."/>
            <person name="de Vos W.M."/>
            <person name="Barrangou R."/>
            <person name="Klaenhammer T.R."/>
            <person name="Caufield P.W."/>
            <person name="Cui Y."/>
            <person name="Zhang H."/>
            <person name="O'Toole P.W."/>
        </authorList>
    </citation>
    <scope>NUCLEOTIDE SEQUENCE [LARGE SCALE GENOMIC DNA]</scope>
    <source>
        <strain evidence="4 5">DSM 5707</strain>
    </source>
</reference>
<dbReference type="GeneID" id="69802346"/>
<dbReference type="PANTHER" id="PTHR30055:SF226">
    <property type="entry name" value="HTH-TYPE TRANSCRIPTIONAL REGULATOR PKSA"/>
    <property type="match status" value="1"/>
</dbReference>
<dbReference type="PRINTS" id="PR00455">
    <property type="entry name" value="HTHTETR"/>
</dbReference>
<dbReference type="Proteomes" id="UP000051957">
    <property type="component" value="Unassembled WGS sequence"/>
</dbReference>
<evidence type="ECO:0000256" key="1">
    <source>
        <dbReference type="ARBA" id="ARBA00023125"/>
    </source>
</evidence>
<dbReference type="InterPro" id="IPR001647">
    <property type="entry name" value="HTH_TetR"/>
</dbReference>
<accession>A0A0R1YW97</accession>
<gene>
    <name evidence="4" type="ORF">FC51_GL001744</name>
</gene>
<evidence type="ECO:0000313" key="4">
    <source>
        <dbReference type="EMBL" id="KRM46832.1"/>
    </source>
</evidence>
<sequence length="211" mass="24199">MAKRLPRDPDKEKAILVAAVQEFGDAGYRASTDTIAEKAGVSKGSVFRYFDNKKKLYVAAVQMAMKTLIDVVDLSVWTDSDDLVSMIINATRYKTQLSHQYPSEFALLTRVYSQDSMIPPKVRKQVFDIFSKWETVVSNQVINAMLKKMVLRPGLNRDHVKKYLMNTLAMVMVDIQQYFEQHPEVKRMEDMGDIIDEIKEYMDMVENGIVG</sequence>